<keyword evidence="2" id="KW-1185">Reference proteome</keyword>
<dbReference type="Gene3D" id="3.80.10.10">
    <property type="entry name" value="Ribonuclease Inhibitor"/>
    <property type="match status" value="1"/>
</dbReference>
<accession>A0A8H7CS84</accession>
<dbReference type="EMBL" id="JACAZH010000017">
    <property type="protein sequence ID" value="KAF7348310.1"/>
    <property type="molecule type" value="Genomic_DNA"/>
</dbReference>
<dbReference type="AlphaFoldDB" id="A0A8H7CS84"/>
<protein>
    <submittedName>
        <fullName evidence="1">F-box domain-containing protein</fullName>
    </submittedName>
</protein>
<comment type="caution">
    <text evidence="1">The sequence shown here is derived from an EMBL/GenBank/DDBJ whole genome shotgun (WGS) entry which is preliminary data.</text>
</comment>
<gene>
    <name evidence="1" type="ORF">MSAN_01784700</name>
</gene>
<name>A0A8H7CS84_9AGAR</name>
<dbReference type="Proteomes" id="UP000623467">
    <property type="component" value="Unassembled WGS sequence"/>
</dbReference>
<sequence>MSLANSPFTNRLNTNYVPSEPEVLEIRSLLVGPKEEIARIDAQIEEMELALVQLKDKRAWLQEPIDAYKALISPMRLVPQDILLEIFFACLPTKHNAVIDHNEAPLTSGPHLQALERISLFDFLNRQTPDLEISLQSPNLEKHPIILLLAGVARRLRSLGVAGDAELAKPLLQLGAEDVPLLKTIRLKTPTNQRPIMDILQISSLENLTLCISTPEDPLSLPLPWSQLTTLRFECYGRRTEHGRDGGLHFDGALNVLRRCPNLEYCEVRVSRSSQTLGLTPNSSSILLPRLHTLFLGGWHFRLEKWLSDLVVPNLRSLQIGDEPTGTAPPNQECLSLDIDLNRFTSTSIHELLQSFPMISHLQLSSKVFPPPEWLNDGFMALFGPPHNFCPVLTHITFLSPAAGFSDAATLAFIKARMAMATPLRRFQAQFNRPMESDIMPELKPFISDGLQVVRKYPPTPWSFRARDGLDGARSFF</sequence>
<dbReference type="OrthoDB" id="3248197at2759"/>
<organism evidence="1 2">
    <name type="scientific">Mycena sanguinolenta</name>
    <dbReference type="NCBI Taxonomy" id="230812"/>
    <lineage>
        <taxon>Eukaryota</taxon>
        <taxon>Fungi</taxon>
        <taxon>Dikarya</taxon>
        <taxon>Basidiomycota</taxon>
        <taxon>Agaricomycotina</taxon>
        <taxon>Agaricomycetes</taxon>
        <taxon>Agaricomycetidae</taxon>
        <taxon>Agaricales</taxon>
        <taxon>Marasmiineae</taxon>
        <taxon>Mycenaceae</taxon>
        <taxon>Mycena</taxon>
    </lineage>
</organism>
<reference evidence="1" key="1">
    <citation type="submission" date="2020-05" db="EMBL/GenBank/DDBJ databases">
        <title>Mycena genomes resolve the evolution of fungal bioluminescence.</title>
        <authorList>
            <person name="Tsai I.J."/>
        </authorList>
    </citation>
    <scope>NUCLEOTIDE SEQUENCE</scope>
    <source>
        <strain evidence="1">160909Yilan</strain>
    </source>
</reference>
<proteinExistence type="predicted"/>
<dbReference type="InterPro" id="IPR032675">
    <property type="entry name" value="LRR_dom_sf"/>
</dbReference>
<evidence type="ECO:0000313" key="2">
    <source>
        <dbReference type="Proteomes" id="UP000623467"/>
    </source>
</evidence>
<evidence type="ECO:0000313" key="1">
    <source>
        <dbReference type="EMBL" id="KAF7348310.1"/>
    </source>
</evidence>